<keyword evidence="2" id="KW-1185">Reference proteome</keyword>
<accession>A0ABN2S2I9</accession>
<comment type="caution">
    <text evidence="1">The sequence shown here is derived from an EMBL/GenBank/DDBJ whole genome shotgun (WGS) entry which is preliminary data.</text>
</comment>
<evidence type="ECO:0000313" key="1">
    <source>
        <dbReference type="EMBL" id="GAA1979114.1"/>
    </source>
</evidence>
<name>A0ABN2S2I9_9MICO</name>
<dbReference type="EMBL" id="BAAAOH010000001">
    <property type="protein sequence ID" value="GAA1979114.1"/>
    <property type="molecule type" value="Genomic_DNA"/>
</dbReference>
<sequence>MKVDVSTLDGKPITWRDATTAVGSALRIAPAFVAQTDDAGSGLRTIITAEYQSSEGRYIVIRVVNEATRTGAEVNNIALRQIPIQSILQAAAPKCIALTLDDESDTTAKWMTAAELSSTEGRIIPHWLAEQVVKRGSKSERMDVVELLYGTAALSGLPPVKAVQNELEVPHRTASDWIKKARAEGRLEGMSYIVGRQADG</sequence>
<gene>
    <name evidence="1" type="ORF">GCM10009777_10460</name>
</gene>
<dbReference type="Proteomes" id="UP001500326">
    <property type="component" value="Unassembled WGS sequence"/>
</dbReference>
<organism evidence="1 2">
    <name type="scientific">Microbacterium pumilum</name>
    <dbReference type="NCBI Taxonomy" id="344165"/>
    <lineage>
        <taxon>Bacteria</taxon>
        <taxon>Bacillati</taxon>
        <taxon>Actinomycetota</taxon>
        <taxon>Actinomycetes</taxon>
        <taxon>Micrococcales</taxon>
        <taxon>Microbacteriaceae</taxon>
        <taxon>Microbacterium</taxon>
    </lineage>
</organism>
<dbReference type="RefSeq" id="WP_344059208.1">
    <property type="nucleotide sequence ID" value="NZ_BAAAOH010000001.1"/>
</dbReference>
<evidence type="ECO:0008006" key="3">
    <source>
        <dbReference type="Google" id="ProtNLM"/>
    </source>
</evidence>
<reference evidence="1 2" key="1">
    <citation type="journal article" date="2019" name="Int. J. Syst. Evol. Microbiol.">
        <title>The Global Catalogue of Microorganisms (GCM) 10K type strain sequencing project: providing services to taxonomists for standard genome sequencing and annotation.</title>
        <authorList>
            <consortium name="The Broad Institute Genomics Platform"/>
            <consortium name="The Broad Institute Genome Sequencing Center for Infectious Disease"/>
            <person name="Wu L."/>
            <person name="Ma J."/>
        </authorList>
    </citation>
    <scope>NUCLEOTIDE SEQUENCE [LARGE SCALE GENOMIC DNA]</scope>
    <source>
        <strain evidence="1 2">JCM 14902</strain>
    </source>
</reference>
<evidence type="ECO:0000313" key="2">
    <source>
        <dbReference type="Proteomes" id="UP001500326"/>
    </source>
</evidence>
<protein>
    <recommendedName>
        <fullName evidence="3">DNA-binding protein</fullName>
    </recommendedName>
</protein>
<proteinExistence type="predicted"/>